<evidence type="ECO:0000256" key="8">
    <source>
        <dbReference type="ARBA" id="ARBA00022842"/>
    </source>
</evidence>
<dbReference type="PANTHER" id="PTHR11088">
    <property type="entry name" value="TRNA DIMETHYLALLYLTRANSFERASE"/>
    <property type="match status" value="1"/>
</dbReference>
<feature type="binding site" evidence="10">
    <location>
        <begin position="19"/>
        <end position="26"/>
    </location>
    <ligand>
        <name>ATP</name>
        <dbReference type="ChEBI" id="CHEBI:30616"/>
    </ligand>
</feature>
<evidence type="ECO:0000256" key="2">
    <source>
        <dbReference type="ARBA" id="ARBA00003213"/>
    </source>
</evidence>
<dbReference type="GO" id="GO:0052381">
    <property type="term" value="F:tRNA dimethylallyltransferase activity"/>
    <property type="evidence" value="ECO:0007669"/>
    <property type="project" value="UniProtKB-UniRule"/>
</dbReference>
<feature type="region of interest" description="Interaction with substrate tRNA" evidence="10">
    <location>
        <begin position="44"/>
        <end position="47"/>
    </location>
</feature>
<dbReference type="NCBIfam" id="TIGR00174">
    <property type="entry name" value="miaA"/>
    <property type="match status" value="1"/>
</dbReference>
<dbReference type="InterPro" id="IPR039657">
    <property type="entry name" value="Dimethylallyltransferase"/>
</dbReference>
<comment type="caution">
    <text evidence="10">Lacks conserved residue(s) required for the propagation of feature annotation.</text>
</comment>
<keyword evidence="7 10" id="KW-0067">ATP-binding</keyword>
<dbReference type="Proteomes" id="UP000236846">
    <property type="component" value="Unassembled WGS sequence"/>
</dbReference>
<evidence type="ECO:0000313" key="14">
    <source>
        <dbReference type="EMBL" id="PIR25394.1"/>
    </source>
</evidence>
<name>A0A2H0PUJ9_9BACT</name>
<dbReference type="Gene3D" id="3.40.50.300">
    <property type="entry name" value="P-loop containing nucleotide triphosphate hydrolases"/>
    <property type="match status" value="1"/>
</dbReference>
<feature type="site" description="Interaction with substrate tRNA" evidence="10">
    <location>
        <position position="110"/>
    </location>
</feature>
<dbReference type="SUPFAM" id="SSF52540">
    <property type="entry name" value="P-loop containing nucleoside triphosphate hydrolases"/>
    <property type="match status" value="1"/>
</dbReference>
<dbReference type="AlphaFoldDB" id="A0A2H0PUJ9"/>
<dbReference type="EC" id="2.5.1.75" evidence="10"/>
<evidence type="ECO:0000256" key="6">
    <source>
        <dbReference type="ARBA" id="ARBA00022741"/>
    </source>
</evidence>
<evidence type="ECO:0000256" key="1">
    <source>
        <dbReference type="ARBA" id="ARBA00001946"/>
    </source>
</evidence>
<feature type="binding site" evidence="10">
    <location>
        <begin position="21"/>
        <end position="26"/>
    </location>
    <ligand>
        <name>substrate</name>
    </ligand>
</feature>
<comment type="similarity">
    <text evidence="3 10 13">Belongs to the IPP transferase family.</text>
</comment>
<comment type="caution">
    <text evidence="14">The sequence shown here is derived from an EMBL/GenBank/DDBJ whole genome shotgun (WGS) entry which is preliminary data.</text>
</comment>
<evidence type="ECO:0000256" key="7">
    <source>
        <dbReference type="ARBA" id="ARBA00022840"/>
    </source>
</evidence>
<comment type="cofactor">
    <cofactor evidence="1 10">
        <name>Mg(2+)</name>
        <dbReference type="ChEBI" id="CHEBI:18420"/>
    </cofactor>
</comment>
<sequence>MLKKQSKKNRLIPLVVIVGPTASGKSSLAIKLAKQFGAEIVSADSRQIYQGLTIGSGMITQKEMAGIPHYLLAFRNPKQSFSAEQYKRKAIPLLKAIAKKGKLPILVGGTGFWVQAVTDNLIFPKAKPNLRLRKQLEKKTPLQLFALLKTYDPERVKTIDSHNPRRLIRAIEIAQSHVQAKLTRGAKLFDCLFLGIAKERTILHSAITKRFNQWFKAGLLDEVHMLVRAGISEQRFKEFGLHYWYAYAYIKGMMSRKEFEQKSITAIWRYAKRQMTWFSAHGGKKDTTIHWIKTYSQARKLVREFLKNE</sequence>
<evidence type="ECO:0000256" key="12">
    <source>
        <dbReference type="RuleBase" id="RU003784"/>
    </source>
</evidence>
<organism evidence="14 15">
    <name type="scientific">Candidatus Brennerbacteria bacterium CG11_big_fil_rev_8_21_14_0_20_43_10</name>
    <dbReference type="NCBI Taxonomy" id="1974523"/>
    <lineage>
        <taxon>Bacteria</taxon>
        <taxon>Candidatus Brenneribacteriota</taxon>
    </lineage>
</organism>
<evidence type="ECO:0000256" key="11">
    <source>
        <dbReference type="RuleBase" id="RU003783"/>
    </source>
</evidence>
<protein>
    <recommendedName>
        <fullName evidence="10">tRNA dimethylallyltransferase</fullName>
        <ecNumber evidence="10">2.5.1.75</ecNumber>
    </recommendedName>
    <alternativeName>
        <fullName evidence="10">Dimethylallyl diphosphate:tRNA dimethylallyltransferase</fullName>
        <shortName evidence="10">DMAPP:tRNA dimethylallyltransferase</shortName>
        <shortName evidence="10">DMATase</shortName>
    </alternativeName>
    <alternativeName>
        <fullName evidence="10">Isopentenyl-diphosphate:tRNA isopentenyltransferase</fullName>
        <shortName evidence="10">IPP transferase</shortName>
        <shortName evidence="10">IPPT</shortName>
        <shortName evidence="10">IPTase</shortName>
    </alternativeName>
</protein>
<dbReference type="Gene3D" id="1.10.20.140">
    <property type="match status" value="1"/>
</dbReference>
<keyword evidence="6 10" id="KW-0547">Nucleotide-binding</keyword>
<keyword evidence="8 10" id="KW-0460">Magnesium</keyword>
<proteinExistence type="inferred from homology"/>
<accession>A0A2H0PUJ9</accession>
<comment type="subunit">
    <text evidence="10">Monomer.</text>
</comment>
<evidence type="ECO:0000256" key="13">
    <source>
        <dbReference type="RuleBase" id="RU003785"/>
    </source>
</evidence>
<dbReference type="PANTHER" id="PTHR11088:SF60">
    <property type="entry name" value="TRNA DIMETHYLALLYLTRANSFERASE"/>
    <property type="match status" value="1"/>
</dbReference>
<dbReference type="Pfam" id="PF01715">
    <property type="entry name" value="IPPT"/>
    <property type="match status" value="1"/>
</dbReference>
<feature type="site" description="Interaction with substrate tRNA" evidence="10">
    <location>
        <position position="133"/>
    </location>
</feature>
<gene>
    <name evidence="10 14" type="primary">miaA</name>
    <name evidence="14" type="ORF">COV41_02910</name>
</gene>
<reference evidence="14 15" key="1">
    <citation type="submission" date="2017-09" db="EMBL/GenBank/DDBJ databases">
        <title>Depth-based differentiation of microbial function through sediment-hosted aquifers and enrichment of novel symbionts in the deep terrestrial subsurface.</title>
        <authorList>
            <person name="Probst A.J."/>
            <person name="Ladd B."/>
            <person name="Jarett J.K."/>
            <person name="Geller-Mcgrath D.E."/>
            <person name="Sieber C.M."/>
            <person name="Emerson J.B."/>
            <person name="Anantharaman K."/>
            <person name="Thomas B.C."/>
            <person name="Malmstrom R."/>
            <person name="Stieglmeier M."/>
            <person name="Klingl A."/>
            <person name="Woyke T."/>
            <person name="Ryan C.M."/>
            <person name="Banfield J.F."/>
        </authorList>
    </citation>
    <scope>NUCLEOTIDE SEQUENCE [LARGE SCALE GENOMIC DNA]</scope>
    <source>
        <strain evidence="14">CG11_big_fil_rev_8_21_14_0_20_43_10</strain>
    </source>
</reference>
<dbReference type="HAMAP" id="MF_00185">
    <property type="entry name" value="IPP_trans"/>
    <property type="match status" value="1"/>
</dbReference>
<comment type="function">
    <text evidence="2 10 12">Catalyzes the transfer of a dimethylallyl group onto the adenine at position 37 in tRNAs that read codons beginning with uridine, leading to the formation of N6-(dimethylallyl)adenosine (i(6)A).</text>
</comment>
<evidence type="ECO:0000256" key="9">
    <source>
        <dbReference type="ARBA" id="ARBA00049563"/>
    </source>
</evidence>
<keyword evidence="5 10" id="KW-0819">tRNA processing</keyword>
<keyword evidence="4 10" id="KW-0808">Transferase</keyword>
<evidence type="ECO:0000256" key="5">
    <source>
        <dbReference type="ARBA" id="ARBA00022694"/>
    </source>
</evidence>
<dbReference type="GO" id="GO:0006400">
    <property type="term" value="P:tRNA modification"/>
    <property type="evidence" value="ECO:0007669"/>
    <property type="project" value="TreeGrafter"/>
</dbReference>
<evidence type="ECO:0000256" key="10">
    <source>
        <dbReference type="HAMAP-Rule" id="MF_00185"/>
    </source>
</evidence>
<evidence type="ECO:0000313" key="15">
    <source>
        <dbReference type="Proteomes" id="UP000236846"/>
    </source>
</evidence>
<dbReference type="InterPro" id="IPR018022">
    <property type="entry name" value="IPT"/>
</dbReference>
<evidence type="ECO:0000256" key="3">
    <source>
        <dbReference type="ARBA" id="ARBA00005842"/>
    </source>
</evidence>
<dbReference type="GO" id="GO:0005524">
    <property type="term" value="F:ATP binding"/>
    <property type="evidence" value="ECO:0007669"/>
    <property type="project" value="UniProtKB-UniRule"/>
</dbReference>
<dbReference type="EMBL" id="PCXE01000058">
    <property type="protein sequence ID" value="PIR25394.1"/>
    <property type="molecule type" value="Genomic_DNA"/>
</dbReference>
<dbReference type="InterPro" id="IPR027417">
    <property type="entry name" value="P-loop_NTPase"/>
</dbReference>
<evidence type="ECO:0000256" key="4">
    <source>
        <dbReference type="ARBA" id="ARBA00022679"/>
    </source>
</evidence>
<comment type="catalytic activity">
    <reaction evidence="9 10 11">
        <text>adenosine(37) in tRNA + dimethylallyl diphosphate = N(6)-dimethylallyladenosine(37) in tRNA + diphosphate</text>
        <dbReference type="Rhea" id="RHEA:26482"/>
        <dbReference type="Rhea" id="RHEA-COMP:10162"/>
        <dbReference type="Rhea" id="RHEA-COMP:10375"/>
        <dbReference type="ChEBI" id="CHEBI:33019"/>
        <dbReference type="ChEBI" id="CHEBI:57623"/>
        <dbReference type="ChEBI" id="CHEBI:74411"/>
        <dbReference type="ChEBI" id="CHEBI:74415"/>
        <dbReference type="EC" id="2.5.1.75"/>
    </reaction>
</comment>